<dbReference type="PANTHER" id="PTHR37536">
    <property type="entry name" value="PUTATIVE (AFU_ORTHOLOGUE AFUA_3G02970)-RELATED"/>
    <property type="match status" value="1"/>
</dbReference>
<feature type="region of interest" description="Disordered" evidence="1">
    <location>
        <begin position="29"/>
        <end position="58"/>
    </location>
</feature>
<proteinExistence type="predicted"/>
<dbReference type="InterPro" id="IPR038656">
    <property type="entry name" value="Peptidase_G1_sf"/>
</dbReference>
<name>K5VTH3_PHACS</name>
<dbReference type="InParanoid" id="K5VTH3"/>
<evidence type="ECO:0000256" key="1">
    <source>
        <dbReference type="SAM" id="MobiDB-lite"/>
    </source>
</evidence>
<dbReference type="InterPro" id="IPR013320">
    <property type="entry name" value="ConA-like_dom_sf"/>
</dbReference>
<gene>
    <name evidence="3" type="ORF">PHACADRAFT_265589</name>
</gene>
<dbReference type="OrthoDB" id="3254669at2759"/>
<dbReference type="GeneID" id="18919128"/>
<dbReference type="SUPFAM" id="SSF49899">
    <property type="entry name" value="Concanavalin A-like lectins/glucanases"/>
    <property type="match status" value="1"/>
</dbReference>
<dbReference type="RefSeq" id="XP_007401900.1">
    <property type="nucleotide sequence ID" value="XM_007401838.1"/>
</dbReference>
<dbReference type="InterPro" id="IPR000250">
    <property type="entry name" value="Peptidase_G1"/>
</dbReference>
<keyword evidence="4" id="KW-1185">Reference proteome</keyword>
<dbReference type="GO" id="GO:0070007">
    <property type="term" value="F:glutamic-type endopeptidase activity"/>
    <property type="evidence" value="ECO:0007669"/>
    <property type="project" value="InterPro"/>
</dbReference>
<reference evidence="3 4" key="1">
    <citation type="journal article" date="2012" name="BMC Genomics">
        <title>Comparative genomics of the white-rot fungi, Phanerochaete carnosa and P. chrysosporium, to elucidate the genetic basis of the distinct wood types they colonize.</title>
        <authorList>
            <person name="Suzuki H."/>
            <person name="MacDonald J."/>
            <person name="Syed K."/>
            <person name="Salamov A."/>
            <person name="Hori C."/>
            <person name="Aerts A."/>
            <person name="Henrissat B."/>
            <person name="Wiebenga A."/>
            <person name="vanKuyk P.A."/>
            <person name="Barry K."/>
            <person name="Lindquist E."/>
            <person name="LaButti K."/>
            <person name="Lapidus A."/>
            <person name="Lucas S."/>
            <person name="Coutinho P."/>
            <person name="Gong Y."/>
            <person name="Samejima M."/>
            <person name="Mahadevan R."/>
            <person name="Abou-Zaid M."/>
            <person name="de Vries R.P."/>
            <person name="Igarashi K."/>
            <person name="Yadav J.S."/>
            <person name="Grigoriev I.V."/>
            <person name="Master E.R."/>
        </authorList>
    </citation>
    <scope>NUCLEOTIDE SEQUENCE [LARGE SCALE GENOMIC DNA]</scope>
    <source>
        <strain evidence="3 4">HHB-10118-sp</strain>
    </source>
</reference>
<dbReference type="GO" id="GO:0006508">
    <property type="term" value="P:proteolysis"/>
    <property type="evidence" value="ECO:0007669"/>
    <property type="project" value="InterPro"/>
</dbReference>
<organism evidence="3 4">
    <name type="scientific">Phanerochaete carnosa (strain HHB-10118-sp)</name>
    <name type="common">White-rot fungus</name>
    <name type="synonym">Peniophora carnosa</name>
    <dbReference type="NCBI Taxonomy" id="650164"/>
    <lineage>
        <taxon>Eukaryota</taxon>
        <taxon>Fungi</taxon>
        <taxon>Dikarya</taxon>
        <taxon>Basidiomycota</taxon>
        <taxon>Agaricomycotina</taxon>
        <taxon>Agaricomycetes</taxon>
        <taxon>Polyporales</taxon>
        <taxon>Phanerochaetaceae</taxon>
        <taxon>Phanerochaete</taxon>
    </lineage>
</organism>
<feature type="non-terminal residue" evidence="3">
    <location>
        <position position="263"/>
    </location>
</feature>
<dbReference type="EMBL" id="JH930480">
    <property type="protein sequence ID" value="EKM49849.1"/>
    <property type="molecule type" value="Genomic_DNA"/>
</dbReference>
<dbReference type="KEGG" id="pco:PHACADRAFT_265589"/>
<protein>
    <submittedName>
        <fullName evidence="3">Uncharacterized protein</fullName>
    </submittedName>
</protein>
<feature type="chain" id="PRO_5003888657" evidence="2">
    <location>
        <begin position="20"/>
        <end position="263"/>
    </location>
</feature>
<evidence type="ECO:0000256" key="2">
    <source>
        <dbReference type="SAM" id="SignalP"/>
    </source>
</evidence>
<dbReference type="HOGENOM" id="CLU_066466_4_0_1"/>
<evidence type="ECO:0000313" key="4">
    <source>
        <dbReference type="Proteomes" id="UP000008370"/>
    </source>
</evidence>
<keyword evidence="2" id="KW-0732">Signal</keyword>
<dbReference type="Gene3D" id="2.60.120.700">
    <property type="entry name" value="Peptidase G1"/>
    <property type="match status" value="1"/>
</dbReference>
<feature type="signal peptide" evidence="2">
    <location>
        <begin position="1"/>
        <end position="19"/>
    </location>
</feature>
<evidence type="ECO:0000313" key="3">
    <source>
        <dbReference type="EMBL" id="EKM49849.1"/>
    </source>
</evidence>
<accession>K5VTH3</accession>
<dbReference type="Proteomes" id="UP000008370">
    <property type="component" value="Unassembled WGS sequence"/>
</dbReference>
<dbReference type="PRINTS" id="PR00977">
    <property type="entry name" value="SCYTLDPTASE"/>
</dbReference>
<dbReference type="AlphaFoldDB" id="K5VTH3"/>
<dbReference type="PANTHER" id="PTHR37536:SF1">
    <property type="entry name" value="ASPERGILLOPEPSIN, PUTAITVE (AFU_ORTHOLOGUE AFUA_7G01200)"/>
    <property type="match status" value="1"/>
</dbReference>
<dbReference type="CDD" id="cd13426">
    <property type="entry name" value="Peptidase_G1"/>
    <property type="match status" value="1"/>
</dbReference>
<sequence>MHFIISSFVLALAATTVVSMPSPAIHPGFQGLASGPGRRAGGSPKLTRQADNSSQPSFSPNVAGAVLNATAGAITGATGSFVIPSISVPQGEDPSVTYTAGVEIGIDSQFCPTGGILGGVQLTLSGGSQNNSAYVGFLPNENLFVEGLNFTTGDNITISVSAQNATSATVVFINQSTGLIVTVPGTSGTLCMQEADWLVLDFQGPEIPLPFVNFGALNFTGASAETPTGSLDISGALIFDIEQNGTVLTSVLTSPSTVDIAFL</sequence>
<feature type="compositionally biased region" description="Polar residues" evidence="1">
    <location>
        <begin position="49"/>
        <end position="58"/>
    </location>
</feature>
<dbReference type="Pfam" id="PF01828">
    <property type="entry name" value="Peptidase_A4"/>
    <property type="match status" value="1"/>
</dbReference>